<gene>
    <name evidence="4" type="ORF">EBM89_00670</name>
</gene>
<feature type="signal peptide" evidence="1">
    <location>
        <begin position="1"/>
        <end position="18"/>
    </location>
</feature>
<dbReference type="SUPFAM" id="SSF52200">
    <property type="entry name" value="Toll/Interleukin receptor TIR domain"/>
    <property type="match status" value="1"/>
</dbReference>
<dbReference type="InterPro" id="IPR035897">
    <property type="entry name" value="Toll_tir_struct_dom_sf"/>
</dbReference>
<evidence type="ECO:0000256" key="1">
    <source>
        <dbReference type="SAM" id="SignalP"/>
    </source>
</evidence>
<dbReference type="EMBL" id="RFFI01000002">
    <property type="protein sequence ID" value="RMI14309.1"/>
    <property type="molecule type" value="Genomic_DNA"/>
</dbReference>
<dbReference type="Proteomes" id="UP000269289">
    <property type="component" value="Unassembled WGS sequence"/>
</dbReference>
<feature type="chain" id="PRO_5018202833" evidence="1">
    <location>
        <begin position="19"/>
        <end position="485"/>
    </location>
</feature>
<feature type="domain" description="TIR" evidence="2">
    <location>
        <begin position="79"/>
        <end position="144"/>
    </location>
</feature>
<evidence type="ECO:0000259" key="3">
    <source>
        <dbReference type="Pfam" id="PF18145"/>
    </source>
</evidence>
<feature type="domain" description="SMODS-associated and fused to various effectors" evidence="3">
    <location>
        <begin position="291"/>
        <end position="468"/>
    </location>
</feature>
<keyword evidence="5" id="KW-1185">Reference proteome</keyword>
<proteinExistence type="predicted"/>
<evidence type="ECO:0000313" key="5">
    <source>
        <dbReference type="Proteomes" id="UP000269289"/>
    </source>
</evidence>
<sequence>MGMIAPAGLASVTSSSKAAWTSAPTTVLSATIAPRSACGRSLAAPACRCAAIACDCTDDARGALMNQMDETFDPIGPHFLSYRQQDGTQVTDEIMWRLRAAGVLVWRDAADLSPGDTETRLEEALADGLAGGILVITEDVANSRIVRELEAPRLIELAAHSSFGLAIANDVVAWGEPDYGAPDRLLGRDDGKLAGFVQDSVASPDGMRQLVERVRRLRVRNLRERVAACDGWLRLSVQTRNSGASVDRTGAALDLRVRPARSGRLPDATGLRYFADSAPGIADAVIDAGASKVRLSGGAHLSVALALGVLLPTTRIGRIEVLDQYDQTWSAGAPAFGAEPDLLHVAEEHITGADDARAVAVYLDLMPMPNDGAWLALLDQVPTPFAAAVHVRPAADGMLDPGRGAALAGTAAAVVRELTYRHAGAEAHIVYRGPFGLAPLIGRLLNTVRGVLYEWDDTGESARYVPTLRTSPADQSRPVETLLHD</sequence>
<keyword evidence="1" id="KW-0732">Signal</keyword>
<dbReference type="Pfam" id="PF13676">
    <property type="entry name" value="TIR_2"/>
    <property type="match status" value="1"/>
</dbReference>
<protein>
    <submittedName>
        <fullName evidence="4">SAVED domain-containing protein</fullName>
    </submittedName>
</protein>
<dbReference type="Pfam" id="PF18145">
    <property type="entry name" value="SAVED"/>
    <property type="match status" value="1"/>
</dbReference>
<dbReference type="GO" id="GO:0007165">
    <property type="term" value="P:signal transduction"/>
    <property type="evidence" value="ECO:0007669"/>
    <property type="project" value="InterPro"/>
</dbReference>
<dbReference type="AlphaFoldDB" id="A0A3M2JKW4"/>
<dbReference type="NCBIfam" id="NF033611">
    <property type="entry name" value="SAVED"/>
    <property type="match status" value="1"/>
</dbReference>
<evidence type="ECO:0000259" key="2">
    <source>
        <dbReference type="Pfam" id="PF13676"/>
    </source>
</evidence>
<dbReference type="InterPro" id="IPR000157">
    <property type="entry name" value="TIR_dom"/>
</dbReference>
<organism evidence="4 5">
    <name type="scientific">Cellulomonas triticagri</name>
    <dbReference type="NCBI Taxonomy" id="2483352"/>
    <lineage>
        <taxon>Bacteria</taxon>
        <taxon>Bacillati</taxon>
        <taxon>Actinomycetota</taxon>
        <taxon>Actinomycetes</taxon>
        <taxon>Micrococcales</taxon>
        <taxon>Cellulomonadaceae</taxon>
        <taxon>Cellulomonas</taxon>
    </lineage>
</organism>
<dbReference type="InterPro" id="IPR040836">
    <property type="entry name" value="SAVED"/>
</dbReference>
<dbReference type="Gene3D" id="3.40.50.10140">
    <property type="entry name" value="Toll/interleukin-1 receptor homology (TIR) domain"/>
    <property type="match status" value="1"/>
</dbReference>
<comment type="caution">
    <text evidence="4">The sequence shown here is derived from an EMBL/GenBank/DDBJ whole genome shotgun (WGS) entry which is preliminary data.</text>
</comment>
<name>A0A3M2JKW4_9CELL</name>
<reference evidence="4 5" key="1">
    <citation type="submission" date="2018-10" db="EMBL/GenBank/DDBJ databases">
        <title>Isolation, diversity and antifungal activity of actinobacteria from wheat.</title>
        <authorList>
            <person name="Han C."/>
        </authorList>
    </citation>
    <scope>NUCLEOTIDE SEQUENCE [LARGE SCALE GENOMIC DNA]</scope>
    <source>
        <strain evidence="4 5">NEAU-YY56</strain>
    </source>
</reference>
<evidence type="ECO:0000313" key="4">
    <source>
        <dbReference type="EMBL" id="RMI14309.1"/>
    </source>
</evidence>
<accession>A0A3M2JKW4</accession>